<keyword evidence="1" id="KW-0560">Oxidoreductase</keyword>
<dbReference type="PANTHER" id="PTHR13789">
    <property type="entry name" value="MONOOXYGENASE"/>
    <property type="match status" value="1"/>
</dbReference>
<feature type="domain" description="FAD-binding" evidence="3">
    <location>
        <begin position="142"/>
        <end position="331"/>
    </location>
</feature>
<protein>
    <recommendedName>
        <fullName evidence="3">FAD-binding domain-containing protein</fullName>
    </recommendedName>
</protein>
<dbReference type="PRINTS" id="PR00420">
    <property type="entry name" value="RNGMNOXGNASE"/>
</dbReference>
<comment type="caution">
    <text evidence="4">The sequence shown here is derived from an EMBL/GenBank/DDBJ whole genome shotgun (WGS) entry which is preliminary data.</text>
</comment>
<dbReference type="InterPro" id="IPR036188">
    <property type="entry name" value="FAD/NAD-bd_sf"/>
</dbReference>
<keyword evidence="2" id="KW-0503">Monooxygenase</keyword>
<keyword evidence="5" id="KW-1185">Reference proteome</keyword>
<dbReference type="GO" id="GO:0071949">
    <property type="term" value="F:FAD binding"/>
    <property type="evidence" value="ECO:0007669"/>
    <property type="project" value="InterPro"/>
</dbReference>
<dbReference type="SUPFAM" id="SSF51905">
    <property type="entry name" value="FAD/NAD(P)-binding domain"/>
    <property type="match status" value="1"/>
</dbReference>
<reference evidence="4 5" key="1">
    <citation type="submission" date="2019-09" db="EMBL/GenBank/DDBJ databases">
        <title>Phylogeny of genus Pseudoclavibacter and closely related genus.</title>
        <authorList>
            <person name="Li Y."/>
        </authorList>
    </citation>
    <scope>NUCLEOTIDE SEQUENCE [LARGE SCALE GENOMIC DNA]</scope>
    <source>
        <strain evidence="4 5">EGI 60007</strain>
    </source>
</reference>
<proteinExistence type="predicted"/>
<sequence length="359" mass="38600">MPVVFSCGNCSTIHLVKGSAVIVGAGIGGLAAGRALRAVGWQVDILERAEGLPRTGTALGMWPEAIAALDALGLGEQVRRRAVLQRGAEFLRPDGRTFARVTPQEAAYLISRPALHELLHDGTLESAVAWNSPVVDLDTLPAADLVVGADGINSQVRHFVARRFSPPRPLGTVAYRGTVPGSVRSVTETWGSGLLFGITPQDSGTTNWFACVRDDVLAEHDLKIDIRNLLERLYGGWHPAVTNVLAKVDPDQVDRRPLYDLAPLRSFVRDRTVVLGDAAHAMAPSAGRGACEALVDAVELANSLGSADSVAEGLRDFDARRRLAAQRVVRMSRQMNRLSTARRFTRARNVAMGAVARLI</sequence>
<dbReference type="Pfam" id="PF01494">
    <property type="entry name" value="FAD_binding_3"/>
    <property type="match status" value="2"/>
</dbReference>
<dbReference type="Proteomes" id="UP000431744">
    <property type="component" value="Unassembled WGS sequence"/>
</dbReference>
<dbReference type="GO" id="GO:0004497">
    <property type="term" value="F:monooxygenase activity"/>
    <property type="evidence" value="ECO:0007669"/>
    <property type="project" value="UniProtKB-KW"/>
</dbReference>
<accession>A0A6H9WGH6</accession>
<gene>
    <name evidence="4" type="ORF">F8O04_13200</name>
</gene>
<name>A0A6H9WGH6_9MICO</name>
<evidence type="ECO:0000313" key="4">
    <source>
        <dbReference type="EMBL" id="KAB1646701.1"/>
    </source>
</evidence>
<evidence type="ECO:0000259" key="3">
    <source>
        <dbReference type="Pfam" id="PF01494"/>
    </source>
</evidence>
<dbReference type="EMBL" id="WBJY01000004">
    <property type="protein sequence ID" value="KAB1646701.1"/>
    <property type="molecule type" value="Genomic_DNA"/>
</dbReference>
<feature type="domain" description="FAD-binding" evidence="3">
    <location>
        <begin position="20"/>
        <end position="102"/>
    </location>
</feature>
<evidence type="ECO:0000256" key="1">
    <source>
        <dbReference type="ARBA" id="ARBA00023002"/>
    </source>
</evidence>
<dbReference type="OrthoDB" id="9782160at2"/>
<dbReference type="InterPro" id="IPR050493">
    <property type="entry name" value="FAD-dep_Monooxygenase_BioMet"/>
</dbReference>
<dbReference type="Gene3D" id="3.50.50.60">
    <property type="entry name" value="FAD/NAD(P)-binding domain"/>
    <property type="match status" value="1"/>
</dbReference>
<evidence type="ECO:0000256" key="2">
    <source>
        <dbReference type="ARBA" id="ARBA00023033"/>
    </source>
</evidence>
<organism evidence="4 5">
    <name type="scientific">Pseudoclavibacter endophyticus</name>
    <dbReference type="NCBI Taxonomy" id="1778590"/>
    <lineage>
        <taxon>Bacteria</taxon>
        <taxon>Bacillati</taxon>
        <taxon>Actinomycetota</taxon>
        <taxon>Actinomycetes</taxon>
        <taxon>Micrococcales</taxon>
        <taxon>Microbacteriaceae</taxon>
        <taxon>Pseudoclavibacter</taxon>
    </lineage>
</organism>
<dbReference type="AlphaFoldDB" id="A0A6H9WGH6"/>
<evidence type="ECO:0000313" key="5">
    <source>
        <dbReference type="Proteomes" id="UP000431744"/>
    </source>
</evidence>
<dbReference type="InterPro" id="IPR002938">
    <property type="entry name" value="FAD-bd"/>
</dbReference>
<dbReference type="PANTHER" id="PTHR13789:SF309">
    <property type="entry name" value="PUTATIVE (AFU_ORTHOLOGUE AFUA_6G14510)-RELATED"/>
    <property type="match status" value="1"/>
</dbReference>